<sequence length="222" mass="24807">EKFTKRVWERLIRATDEGEEDFGDFAHLPATAQFALTTPALLPRVRKIEGMRPFNFLTIAYRDPAALPDGAESFELLPFVSPKDAGWLPLSEKDGAKTWAHIVDGYARHRDRKYLLGPDGRIVRRSLTVSRRSLVGLGKEGTKLAARLKLGKTAAADPSVFIDWKRRLLAMGRAEARRLGLPWDTVKRWKRRLRDSGSLSNGHGGRALARLKVALVAGGTRE</sequence>
<evidence type="ECO:0000313" key="1">
    <source>
        <dbReference type="EMBL" id="EQD50383.1"/>
    </source>
</evidence>
<dbReference type="EMBL" id="AUZY01007294">
    <property type="protein sequence ID" value="EQD50383.1"/>
    <property type="molecule type" value="Genomic_DNA"/>
</dbReference>
<reference evidence="1" key="2">
    <citation type="journal article" date="2014" name="ISME J.">
        <title>Microbial stratification in low pH oxic and suboxic macroscopic growths along an acid mine drainage.</title>
        <authorList>
            <person name="Mendez-Garcia C."/>
            <person name="Mesa V."/>
            <person name="Sprenger R.R."/>
            <person name="Richter M."/>
            <person name="Diez M.S."/>
            <person name="Solano J."/>
            <person name="Bargiela R."/>
            <person name="Golyshina O.V."/>
            <person name="Manteca A."/>
            <person name="Ramos J.L."/>
            <person name="Gallego J.R."/>
            <person name="Llorente I."/>
            <person name="Martins Dos Santos V.A."/>
            <person name="Jensen O.N."/>
            <person name="Pelaez A.I."/>
            <person name="Sanchez J."/>
            <person name="Ferrer M."/>
        </authorList>
    </citation>
    <scope>NUCLEOTIDE SEQUENCE</scope>
</reference>
<dbReference type="AlphaFoldDB" id="T1A0F1"/>
<protein>
    <submittedName>
        <fullName evidence="1">Uncharacterized protein</fullName>
    </submittedName>
</protein>
<comment type="caution">
    <text evidence="1">The sequence shown here is derived from an EMBL/GenBank/DDBJ whole genome shotgun (WGS) entry which is preliminary data.</text>
</comment>
<proteinExistence type="predicted"/>
<feature type="non-terminal residue" evidence="1">
    <location>
        <position position="1"/>
    </location>
</feature>
<organism evidence="1">
    <name type="scientific">mine drainage metagenome</name>
    <dbReference type="NCBI Taxonomy" id="410659"/>
    <lineage>
        <taxon>unclassified sequences</taxon>
        <taxon>metagenomes</taxon>
        <taxon>ecological metagenomes</taxon>
    </lineage>
</organism>
<accession>T1A0F1</accession>
<gene>
    <name evidence="1" type="ORF">B1B_11257</name>
</gene>
<name>T1A0F1_9ZZZZ</name>
<reference evidence="1" key="1">
    <citation type="submission" date="2013-08" db="EMBL/GenBank/DDBJ databases">
        <authorList>
            <person name="Mendez C."/>
            <person name="Richter M."/>
            <person name="Ferrer M."/>
            <person name="Sanchez J."/>
        </authorList>
    </citation>
    <scope>NUCLEOTIDE SEQUENCE</scope>
</reference>